<feature type="transmembrane region" description="Helical" evidence="1">
    <location>
        <begin position="110"/>
        <end position="133"/>
    </location>
</feature>
<keyword evidence="1" id="KW-0812">Transmembrane</keyword>
<dbReference type="EMBL" id="LCJD01000035">
    <property type="protein sequence ID" value="KKT68760.1"/>
    <property type="molecule type" value="Genomic_DNA"/>
</dbReference>
<organism evidence="2 3">
    <name type="scientific">candidate division WWE3 bacterium GW2011_GWB1_44_4</name>
    <dbReference type="NCBI Taxonomy" id="1619116"/>
    <lineage>
        <taxon>Bacteria</taxon>
        <taxon>Katanobacteria</taxon>
    </lineage>
</organism>
<evidence type="ECO:0000256" key="1">
    <source>
        <dbReference type="SAM" id="Phobius"/>
    </source>
</evidence>
<gene>
    <name evidence="2" type="ORF">UW65_C0035G0004</name>
</gene>
<keyword evidence="1" id="KW-0472">Membrane</keyword>
<feature type="transmembrane region" description="Helical" evidence="1">
    <location>
        <begin position="140"/>
        <end position="158"/>
    </location>
</feature>
<evidence type="ECO:0000313" key="2">
    <source>
        <dbReference type="EMBL" id="KKT68760.1"/>
    </source>
</evidence>
<feature type="transmembrane region" description="Helical" evidence="1">
    <location>
        <begin position="296"/>
        <end position="322"/>
    </location>
</feature>
<feature type="transmembrane region" description="Helical" evidence="1">
    <location>
        <begin position="238"/>
        <end position="263"/>
    </location>
</feature>
<comment type="caution">
    <text evidence="2">The sequence shown here is derived from an EMBL/GenBank/DDBJ whole genome shotgun (WGS) entry which is preliminary data.</text>
</comment>
<feature type="transmembrane region" description="Helical" evidence="1">
    <location>
        <begin position="164"/>
        <end position="184"/>
    </location>
</feature>
<feature type="transmembrane region" description="Helical" evidence="1">
    <location>
        <begin position="357"/>
        <end position="375"/>
    </location>
</feature>
<keyword evidence="1" id="KW-1133">Transmembrane helix</keyword>
<sequence>MTKKIIILICFLFLAIRLFYIGNDILNSDGARWYKRTEGFVAALKAGDFASTYQHYQPGVSLMLINSITRQVIWKVQDFTGQARWSLENSGLVQDFIGQPRWSLENSGDFIAIHTVSKLVLVVVLFGLFLAQLSAISKLFGLKVAIVYGLVMSIEPYIVGIDRWFHLTALETYASFLGFLLYLLYLSSQKAALAVGSGLAFGISILAKISGLVGAAAAAILSVGGLVYKFVKTKEIKYFYFTGLAVFTGTALLTIVLLFPALWVDAGTVIQNVFAAVTDAVDNSSRGRYFAPPFSYIYYLVILAFKLNPVALFAVVLAIAMLLHSSRTPGGKKAFAILGYIGLLFVVYTFADKKIDRYVYALMQPLLLVIALGLAQVKTNLLKPLLVVYLAVNVYSYYGHFPAMSGYYSPLFGGAQAALSMGIFDNSGEYMLQAARYLNGVNATEGNRAKVYVPRDLEPFKYTYGGPSVSEFEPGTKYLIKKLGITREETSIVACDKVVTEFGPRYGVPYVYILACR</sequence>
<evidence type="ECO:0008006" key="4">
    <source>
        <dbReference type="Google" id="ProtNLM"/>
    </source>
</evidence>
<protein>
    <recommendedName>
        <fullName evidence="4">Glycosyltransferase RgtA/B/C/D-like domain-containing protein</fullName>
    </recommendedName>
</protein>
<feature type="transmembrane region" description="Helical" evidence="1">
    <location>
        <begin position="334"/>
        <end position="351"/>
    </location>
</feature>
<dbReference type="Proteomes" id="UP000034783">
    <property type="component" value="Unassembled WGS sequence"/>
</dbReference>
<evidence type="ECO:0000313" key="3">
    <source>
        <dbReference type="Proteomes" id="UP000034783"/>
    </source>
</evidence>
<reference evidence="2 3" key="1">
    <citation type="journal article" date="2015" name="Nature">
        <title>rRNA introns, odd ribosomes, and small enigmatic genomes across a large radiation of phyla.</title>
        <authorList>
            <person name="Brown C.T."/>
            <person name="Hug L.A."/>
            <person name="Thomas B.C."/>
            <person name="Sharon I."/>
            <person name="Castelle C.J."/>
            <person name="Singh A."/>
            <person name="Wilkins M.J."/>
            <person name="Williams K.H."/>
            <person name="Banfield J.F."/>
        </authorList>
    </citation>
    <scope>NUCLEOTIDE SEQUENCE [LARGE SCALE GENOMIC DNA]</scope>
</reference>
<accession>A0A0G1JBT5</accession>
<dbReference type="AlphaFoldDB" id="A0A0G1JBT5"/>
<name>A0A0G1JBT5_UNCKA</name>
<proteinExistence type="predicted"/>